<keyword evidence="1" id="KW-0812">Transmembrane</keyword>
<comment type="caution">
    <text evidence="2">The sequence shown here is derived from an EMBL/GenBank/DDBJ whole genome shotgun (WGS) entry which is preliminary data.</text>
</comment>
<keyword evidence="1" id="KW-0472">Membrane</keyword>
<name>A0ABS6DQN7_9MOLU</name>
<keyword evidence="3" id="KW-1185">Reference proteome</keyword>
<organism evidence="2 3">
    <name type="scientific">Mycoplasma zalophi</name>
    <dbReference type="NCBI Taxonomy" id="191287"/>
    <lineage>
        <taxon>Bacteria</taxon>
        <taxon>Bacillati</taxon>
        <taxon>Mycoplasmatota</taxon>
        <taxon>Mollicutes</taxon>
        <taxon>Mycoplasmataceae</taxon>
        <taxon>Mycoplasma</taxon>
    </lineage>
</organism>
<dbReference type="PROSITE" id="PS51257">
    <property type="entry name" value="PROKAR_LIPOPROTEIN"/>
    <property type="match status" value="1"/>
</dbReference>
<accession>A0ABS6DQN7</accession>
<proteinExistence type="predicted"/>
<evidence type="ECO:0000256" key="1">
    <source>
        <dbReference type="SAM" id="Phobius"/>
    </source>
</evidence>
<keyword evidence="1" id="KW-1133">Transmembrane helix</keyword>
<sequence>MKKRIASNKSKKTRLFKFSYLMLSGLLSCFIGIILVPIILTSTKKDTPFKPIKDGAIDVCNLENLKIEPEIKNNIIEFKSQPIDLINSFKISKVKSSTAKDFDNIFKYKLTPYFKGSNINQEFKNTMFNEPKNKIEFIQKLLKIKSINDSQLNEEVNKIVSSLETTKKRYEDYDTNIKKLDQIIKNNPDKDFKNVNVSENILNPFKGVYTNVNVKSTQQFEIDITDFILNYKNDNLTNLEKFLELIDHFTFDAIYANIDNNNQLEYYKFDNLILKSYFDKVNQLISITPNLNKLKIKQFKFLISIDVKNNIIQNLLFKPKLITEKYNGD</sequence>
<evidence type="ECO:0000313" key="2">
    <source>
        <dbReference type="EMBL" id="MBU4692247.1"/>
    </source>
</evidence>
<dbReference type="RefSeq" id="WP_216488651.1">
    <property type="nucleotide sequence ID" value="NZ_JAHMHH010000001.1"/>
</dbReference>
<dbReference type="Proteomes" id="UP000718793">
    <property type="component" value="Unassembled WGS sequence"/>
</dbReference>
<evidence type="ECO:0000313" key="3">
    <source>
        <dbReference type="Proteomes" id="UP000718793"/>
    </source>
</evidence>
<gene>
    <name evidence="2" type="ORF">KQ875_01385</name>
</gene>
<reference evidence="2" key="1">
    <citation type="submission" date="2021-06" db="EMBL/GenBank/DDBJ databases">
        <title>Novel Mycoplasma species detected in California sea lions (Zalophus californianus) from the USA.</title>
        <authorList>
            <person name="Volokhov D.V."/>
            <person name="Furtak V.A."/>
            <person name="Zagorodnyaya T.A."/>
        </authorList>
    </citation>
    <scope>NUCLEOTIDE SEQUENCE [LARGE SCALE GENOMIC DNA]</scope>
    <source>
        <strain evidence="2">CSL 5346</strain>
    </source>
</reference>
<dbReference type="EMBL" id="JAHMHH010000001">
    <property type="protein sequence ID" value="MBU4692247.1"/>
    <property type="molecule type" value="Genomic_DNA"/>
</dbReference>
<feature type="transmembrane region" description="Helical" evidence="1">
    <location>
        <begin position="20"/>
        <end position="40"/>
    </location>
</feature>
<protein>
    <submittedName>
        <fullName evidence="2">Uncharacterized protein</fullName>
    </submittedName>
</protein>